<name>A0A0C3SCZ1_PHLG1</name>
<dbReference type="PANTHER" id="PTHR16301">
    <property type="entry name" value="IMPACT-RELATED"/>
    <property type="match status" value="1"/>
</dbReference>
<keyword evidence="5" id="KW-1185">Reference proteome</keyword>
<gene>
    <name evidence="4" type="ORF">PHLGIDRAFT_83822</name>
</gene>
<protein>
    <recommendedName>
        <fullName evidence="3">Impact N-terminal domain-containing protein</fullName>
    </recommendedName>
</protein>
<dbReference type="InterPro" id="IPR036956">
    <property type="entry name" value="Impact_N_sf"/>
</dbReference>
<dbReference type="OrthoDB" id="69641at2759"/>
<dbReference type="InterPro" id="IPR001498">
    <property type="entry name" value="Impact_N"/>
</dbReference>
<dbReference type="Pfam" id="PF01205">
    <property type="entry name" value="Impact_N"/>
    <property type="match status" value="1"/>
</dbReference>
<comment type="similarity">
    <text evidence="1">Belongs to the IMPACT family.</text>
</comment>
<dbReference type="PANTHER" id="PTHR16301:SF25">
    <property type="entry name" value="PROTEIN IMPACT"/>
    <property type="match status" value="1"/>
</dbReference>
<dbReference type="AlphaFoldDB" id="A0A0C3SCZ1"/>
<dbReference type="STRING" id="745531.A0A0C3SCZ1"/>
<organism evidence="4 5">
    <name type="scientific">Phlebiopsis gigantea (strain 11061_1 CR5-6)</name>
    <name type="common">White-rot fungus</name>
    <name type="synonym">Peniophora gigantea</name>
    <dbReference type="NCBI Taxonomy" id="745531"/>
    <lineage>
        <taxon>Eukaryota</taxon>
        <taxon>Fungi</taxon>
        <taxon>Dikarya</taxon>
        <taxon>Basidiomycota</taxon>
        <taxon>Agaricomycotina</taxon>
        <taxon>Agaricomycetes</taxon>
        <taxon>Polyporales</taxon>
        <taxon>Phanerochaetaceae</taxon>
        <taxon>Phlebiopsis</taxon>
    </lineage>
</organism>
<dbReference type="Gene3D" id="3.30.230.30">
    <property type="entry name" value="Impact, N-terminal domain"/>
    <property type="match status" value="1"/>
</dbReference>
<dbReference type="EMBL" id="KN840447">
    <property type="protein sequence ID" value="KIP11342.1"/>
    <property type="molecule type" value="Genomic_DNA"/>
</dbReference>
<dbReference type="InterPro" id="IPR023582">
    <property type="entry name" value="Impact"/>
</dbReference>
<reference evidence="4 5" key="1">
    <citation type="journal article" date="2014" name="PLoS Genet.">
        <title>Analysis of the Phlebiopsis gigantea genome, transcriptome and secretome provides insight into its pioneer colonization strategies of wood.</title>
        <authorList>
            <person name="Hori C."/>
            <person name="Ishida T."/>
            <person name="Igarashi K."/>
            <person name="Samejima M."/>
            <person name="Suzuki H."/>
            <person name="Master E."/>
            <person name="Ferreira P."/>
            <person name="Ruiz-Duenas F.J."/>
            <person name="Held B."/>
            <person name="Canessa P."/>
            <person name="Larrondo L.F."/>
            <person name="Schmoll M."/>
            <person name="Druzhinina I.S."/>
            <person name="Kubicek C.P."/>
            <person name="Gaskell J.A."/>
            <person name="Kersten P."/>
            <person name="St John F."/>
            <person name="Glasner J."/>
            <person name="Sabat G."/>
            <person name="Splinter BonDurant S."/>
            <person name="Syed K."/>
            <person name="Yadav J."/>
            <person name="Mgbeahuruike A.C."/>
            <person name="Kovalchuk A."/>
            <person name="Asiegbu F.O."/>
            <person name="Lackner G."/>
            <person name="Hoffmeister D."/>
            <person name="Rencoret J."/>
            <person name="Gutierrez A."/>
            <person name="Sun H."/>
            <person name="Lindquist E."/>
            <person name="Barry K."/>
            <person name="Riley R."/>
            <person name="Grigoriev I.V."/>
            <person name="Henrissat B."/>
            <person name="Kues U."/>
            <person name="Berka R.M."/>
            <person name="Martinez A.T."/>
            <person name="Covert S.F."/>
            <person name="Blanchette R.A."/>
            <person name="Cullen D."/>
        </authorList>
    </citation>
    <scope>NUCLEOTIDE SEQUENCE [LARGE SCALE GENOMIC DNA]</scope>
    <source>
        <strain evidence="4 5">11061_1 CR5-6</strain>
    </source>
</reference>
<dbReference type="InterPro" id="IPR020568">
    <property type="entry name" value="Ribosomal_Su5_D2-typ_SF"/>
</dbReference>
<dbReference type="HOGENOM" id="CLU_075864_0_0_1"/>
<dbReference type="GO" id="GO:0005737">
    <property type="term" value="C:cytoplasm"/>
    <property type="evidence" value="ECO:0007669"/>
    <property type="project" value="TreeGrafter"/>
</dbReference>
<evidence type="ECO:0000259" key="3">
    <source>
        <dbReference type="Pfam" id="PF01205"/>
    </source>
</evidence>
<evidence type="ECO:0000313" key="4">
    <source>
        <dbReference type="EMBL" id="KIP11342.1"/>
    </source>
</evidence>
<sequence length="247" mass="27836">MSTLDSFVRSSKPPPEIVSTSQEIRDRGSIFIANIFRATSEAEARRSVAHLRNVVHGQKRASHEMCAWRCMVLKPERTGLAGEDDFEVRQGNEDDGEKWGSMRILKVMQAEGVIDAVVVVSRWYGGEMIGPARFSHIETCTREACRSFRVRDEVEELVVTLRSLDDILVTLRAELQVLRVSQSTFEDTKTIERKAPDYDTLMDSLDVEKAKRLVAAREKAIKSVKLNIQKLTPRSSGSDDIKADHTS</sequence>
<dbReference type="SUPFAM" id="SSF54211">
    <property type="entry name" value="Ribosomal protein S5 domain 2-like"/>
    <property type="match status" value="1"/>
</dbReference>
<feature type="region of interest" description="Disordered" evidence="2">
    <location>
        <begin position="1"/>
        <end position="20"/>
    </location>
</feature>
<accession>A0A0C3SCZ1</accession>
<evidence type="ECO:0000313" key="5">
    <source>
        <dbReference type="Proteomes" id="UP000053257"/>
    </source>
</evidence>
<evidence type="ECO:0000256" key="1">
    <source>
        <dbReference type="ARBA" id="ARBA00007665"/>
    </source>
</evidence>
<feature type="domain" description="Impact N-terminal" evidence="3">
    <location>
        <begin position="27"/>
        <end position="145"/>
    </location>
</feature>
<evidence type="ECO:0000256" key="2">
    <source>
        <dbReference type="SAM" id="MobiDB-lite"/>
    </source>
</evidence>
<dbReference type="Proteomes" id="UP000053257">
    <property type="component" value="Unassembled WGS sequence"/>
</dbReference>
<dbReference type="GO" id="GO:0140469">
    <property type="term" value="P:GCN2-mediated signaling"/>
    <property type="evidence" value="ECO:0007669"/>
    <property type="project" value="TreeGrafter"/>
</dbReference>
<proteinExistence type="inferred from homology"/>
<dbReference type="GO" id="GO:0006446">
    <property type="term" value="P:regulation of translational initiation"/>
    <property type="evidence" value="ECO:0007669"/>
    <property type="project" value="TreeGrafter"/>
</dbReference>